<evidence type="ECO:0000256" key="1">
    <source>
        <dbReference type="ARBA" id="ARBA00008721"/>
    </source>
</evidence>
<evidence type="ECO:0000256" key="4">
    <source>
        <dbReference type="ARBA" id="ARBA00022729"/>
    </source>
</evidence>
<gene>
    <name evidence="10" type="ORF">HMPREF0663_11612</name>
</gene>
<dbReference type="PANTHER" id="PTHR47466">
    <property type="match status" value="1"/>
</dbReference>
<keyword evidence="2" id="KW-0645">Protease</keyword>
<reference evidence="10" key="1">
    <citation type="submission" date="2011-01" db="EMBL/GenBank/DDBJ databases">
        <authorList>
            <person name="Muzny D."/>
            <person name="Qin X."/>
            <person name="Buhay C."/>
            <person name="Dugan-Rocha S."/>
            <person name="Ding Y."/>
            <person name="Chen G."/>
            <person name="Hawes A."/>
            <person name="Holder M."/>
            <person name="Jhangiani S."/>
            <person name="Johnson A."/>
            <person name="Khan Z."/>
            <person name="Li Z."/>
            <person name="Liu W."/>
            <person name="Liu X."/>
            <person name="Perez L."/>
            <person name="Shen H."/>
            <person name="Wang Q."/>
            <person name="Watt J."/>
            <person name="Xi L."/>
            <person name="Xin Y."/>
            <person name="Zhou J."/>
            <person name="Deng J."/>
            <person name="Jiang H."/>
            <person name="Liu Y."/>
            <person name="Qu J."/>
            <person name="Song X.-Z."/>
            <person name="Zhang L."/>
            <person name="Villasana D."/>
            <person name="Johnson A."/>
            <person name="Liu J."/>
            <person name="Liyanage D."/>
            <person name="Lorensuhewa L."/>
            <person name="Robinson T."/>
            <person name="Song A."/>
            <person name="Song B.-B."/>
            <person name="Dinh H."/>
            <person name="Thornton R."/>
            <person name="Coyle M."/>
            <person name="Francisco L."/>
            <person name="Jackson L."/>
            <person name="Javaid M."/>
            <person name="Korchina V."/>
            <person name="Kovar C."/>
            <person name="Mata R."/>
            <person name="Mathew T."/>
            <person name="Ngo R."/>
            <person name="Nguyen L."/>
            <person name="Nguyen N."/>
            <person name="Okwuonu G."/>
            <person name="Ongeri F."/>
            <person name="Pham C."/>
            <person name="Simmons D."/>
            <person name="Wilczek-Boney K."/>
            <person name="Hale W."/>
            <person name="Jakkamsetti A."/>
            <person name="Pham P."/>
            <person name="Ruth R."/>
            <person name="San Lucas F."/>
            <person name="Warren J."/>
            <person name="Zhang J."/>
            <person name="Zhao Z."/>
            <person name="Zhou C."/>
            <person name="Zhu D."/>
            <person name="Lee S."/>
            <person name="Bess C."/>
            <person name="Blankenburg K."/>
            <person name="Forbes L."/>
            <person name="Fu Q."/>
            <person name="Gubbala S."/>
            <person name="Hirani K."/>
            <person name="Jayaseelan J.C."/>
            <person name="Lara F."/>
            <person name="Munidasa M."/>
            <person name="Palculict T."/>
            <person name="Patil S."/>
            <person name="Pu L.-L."/>
            <person name="Saada N."/>
            <person name="Tang L."/>
            <person name="Weissenberger G."/>
            <person name="Zhu Y."/>
            <person name="Hemphill L."/>
            <person name="Shang Y."/>
            <person name="Youmans B."/>
            <person name="Ayvaz T."/>
            <person name="Ross M."/>
            <person name="Santibanez J."/>
            <person name="Aqrawi P."/>
            <person name="Gross S."/>
            <person name="Joshi V."/>
            <person name="Fowler G."/>
            <person name="Nazareth L."/>
            <person name="Reid J."/>
            <person name="Worley K."/>
            <person name="Petrosino J."/>
            <person name="Highlander S."/>
            <person name="Gibbs R."/>
        </authorList>
    </citation>
    <scope>NUCLEOTIDE SEQUENCE [LARGE SCALE GENOMIC DNA]</scope>
    <source>
        <strain evidence="10">ATCC 33269</strain>
    </source>
</reference>
<keyword evidence="5 10" id="KW-0378">Hydrolase</keyword>
<keyword evidence="4" id="KW-0732">Signal</keyword>
<evidence type="ECO:0000256" key="6">
    <source>
        <dbReference type="ARBA" id="ARBA00022833"/>
    </source>
</evidence>
<dbReference type="InterPro" id="IPR008754">
    <property type="entry name" value="Peptidase_M43"/>
</dbReference>
<feature type="domain" description="Peptidase M43 pregnancy-associated plasma-A" evidence="9">
    <location>
        <begin position="234"/>
        <end position="349"/>
    </location>
</feature>
<dbReference type="EC" id="3.4.24.-" evidence="10"/>
<dbReference type="PANTHER" id="PTHR47466:SF1">
    <property type="entry name" value="METALLOPROTEASE MEP1 (AFU_ORTHOLOGUE AFUA_1G07730)-RELATED"/>
    <property type="match status" value="1"/>
</dbReference>
<dbReference type="Pfam" id="PF05572">
    <property type="entry name" value="Peptidase_M43"/>
    <property type="match status" value="1"/>
</dbReference>
<dbReference type="NCBIfam" id="TIGR03952">
    <property type="entry name" value="metzin_BF0631"/>
    <property type="match status" value="1"/>
</dbReference>
<dbReference type="RefSeq" id="WP_004369767.1">
    <property type="nucleotide sequence ID" value="NZ_GL833119.1"/>
</dbReference>
<keyword evidence="11" id="KW-1185">Reference proteome</keyword>
<dbReference type="STRING" id="28134.SAMN05444288_1259"/>
<dbReference type="Gene3D" id="3.40.390.10">
    <property type="entry name" value="Collagenase (Catalytic Domain)"/>
    <property type="match status" value="1"/>
</dbReference>
<dbReference type="Proteomes" id="UP000005580">
    <property type="component" value="Unassembled WGS sequence"/>
</dbReference>
<dbReference type="EMBL" id="AEPE02000005">
    <property type="protein sequence ID" value="EFZ36699.1"/>
    <property type="molecule type" value="Genomic_DNA"/>
</dbReference>
<dbReference type="InterPro" id="IPR023852">
    <property type="entry name" value="Metalloproteinase_lipop_BF0631"/>
</dbReference>
<accession>E7RR11</accession>
<keyword evidence="8" id="KW-1015">Disulfide bond</keyword>
<evidence type="ECO:0000313" key="10">
    <source>
        <dbReference type="EMBL" id="EFZ36699.1"/>
    </source>
</evidence>
<comment type="caution">
    <text evidence="10">The sequence shown here is derived from an EMBL/GenBank/DDBJ whole genome shotgun (WGS) entry which is preliminary data.</text>
</comment>
<dbReference type="HOGENOM" id="CLU_050644_0_0_10"/>
<name>E7RR11_9BACT</name>
<evidence type="ECO:0000256" key="7">
    <source>
        <dbReference type="ARBA" id="ARBA00023049"/>
    </source>
</evidence>
<keyword evidence="10" id="KW-0449">Lipoprotein</keyword>
<protein>
    <submittedName>
        <fullName evidence="10">Zinc-dependent metalloproteinase lipoprotein, BF0631 family</fullName>
        <ecNumber evidence="10">3.4.24.-</ecNumber>
    </submittedName>
</protein>
<dbReference type="AlphaFoldDB" id="E7RR11"/>
<dbReference type="GO" id="GO:0006508">
    <property type="term" value="P:proteolysis"/>
    <property type="evidence" value="ECO:0007669"/>
    <property type="project" value="UniProtKB-KW"/>
</dbReference>
<evidence type="ECO:0000256" key="2">
    <source>
        <dbReference type="ARBA" id="ARBA00022670"/>
    </source>
</evidence>
<keyword evidence="7 10" id="KW-0482">Metalloprotease</keyword>
<dbReference type="PROSITE" id="PS51257">
    <property type="entry name" value="PROKAR_LIPOPROTEIN"/>
    <property type="match status" value="1"/>
</dbReference>
<dbReference type="InterPro" id="IPR024079">
    <property type="entry name" value="MetalloPept_cat_dom_sf"/>
</dbReference>
<organism evidence="10 11">
    <name type="scientific">Hoylesella oralis ATCC 33269</name>
    <dbReference type="NCBI Taxonomy" id="873533"/>
    <lineage>
        <taxon>Bacteria</taxon>
        <taxon>Pseudomonadati</taxon>
        <taxon>Bacteroidota</taxon>
        <taxon>Bacteroidia</taxon>
        <taxon>Bacteroidales</taxon>
        <taxon>Prevotellaceae</taxon>
        <taxon>Hoylesella</taxon>
    </lineage>
</organism>
<keyword evidence="6" id="KW-0862">Zinc</keyword>
<sequence>MKIYLYLLLATTLLVASCKSDDNLEDEKQVHNTEYDQDEDNTTQEINDSYVYKLPVLFHVIYNNRTNSKQYVSQSRLATILSRVNELYKGNIYGKSENINVEFQLATNDEKGNKLASPGVEYIEWDEDYPIDPYKIMGSKGRAYTKYIWDPNEYINIMVYNFATDEDTDGITLGISHMPYVIKNDSALAGLSVVNQTTLSKENLGYAYCSSINSLYIDEESTRYDADKGKNSYNYNSSDVIVTLAHELGHYLGLHHTFTQRTQDQSYEMVDSCGDTDFCKDTPSYNRIAYQRELKNYLAYSKDDIDIRYLLRRSNCNGSDFYSENLMDYSISYSFSFSPEQKQRIRKVLYYSPLIPGPKLQPGTNRRLVTTKGTGKETDKVLDLPIVFVK</sequence>
<dbReference type="GO" id="GO:0046872">
    <property type="term" value="F:metal ion binding"/>
    <property type="evidence" value="ECO:0007669"/>
    <property type="project" value="UniProtKB-KW"/>
</dbReference>
<evidence type="ECO:0000259" key="9">
    <source>
        <dbReference type="Pfam" id="PF05572"/>
    </source>
</evidence>
<evidence type="ECO:0000256" key="5">
    <source>
        <dbReference type="ARBA" id="ARBA00022801"/>
    </source>
</evidence>
<dbReference type="eggNOG" id="COG3291">
    <property type="taxonomic scope" value="Bacteria"/>
</dbReference>
<dbReference type="GO" id="GO:0008237">
    <property type="term" value="F:metallopeptidase activity"/>
    <property type="evidence" value="ECO:0007669"/>
    <property type="project" value="UniProtKB-KW"/>
</dbReference>
<evidence type="ECO:0000256" key="8">
    <source>
        <dbReference type="ARBA" id="ARBA00023157"/>
    </source>
</evidence>
<evidence type="ECO:0000256" key="3">
    <source>
        <dbReference type="ARBA" id="ARBA00022723"/>
    </source>
</evidence>
<keyword evidence="3" id="KW-0479">Metal-binding</keyword>
<proteinExistence type="inferred from homology"/>
<comment type="similarity">
    <text evidence="1">Belongs to the peptidase M43B family.</text>
</comment>
<dbReference type="SUPFAM" id="SSF55486">
    <property type="entry name" value="Metalloproteases ('zincins'), catalytic domain"/>
    <property type="match status" value="1"/>
</dbReference>
<evidence type="ECO:0000313" key="11">
    <source>
        <dbReference type="Proteomes" id="UP000005580"/>
    </source>
</evidence>